<evidence type="ECO:0000313" key="4">
    <source>
        <dbReference type="Proteomes" id="UP001059596"/>
    </source>
</evidence>
<evidence type="ECO:0000313" key="3">
    <source>
        <dbReference type="EMBL" id="KAI8045745.1"/>
    </source>
</evidence>
<gene>
    <name evidence="3" type="ORF">M5D96_001929</name>
</gene>
<feature type="compositionally biased region" description="Basic and acidic residues" evidence="1">
    <location>
        <begin position="103"/>
        <end position="115"/>
    </location>
</feature>
<dbReference type="SMART" id="SM00355">
    <property type="entry name" value="ZnF_C2H2"/>
    <property type="match status" value="3"/>
</dbReference>
<protein>
    <recommendedName>
        <fullName evidence="2">C2H2-type domain-containing protein</fullName>
    </recommendedName>
</protein>
<sequence length="346" mass="39626">MQMHHLSIPANAGRTVSAGRNLRQAPVRVIKPVQVPFYELPEYVCVETKWVTRRYAMENGLPVNRLQDAMTNGGGSHVAPKPAPQDKLNDATGRFASETTAPCRERAIQTEESSTRDVGIQCRRDSVEWNLPEDQPKDTASQSPSSDSQEGRFLTYVSEKTSMFPNGMLECQVCGDIANTFLKHQAHMSVHFGPSVLCFRCGQQLHHESLMRRHKLRCPGLAPRKSTMLFKCPHPLCNAMSHSEIQLHQHLKNHSGRNCYRCLQCRRFFKSTTSFLMHREKEQQCSKAKLLTLFRKHNKLANGKSDPRRCTVCLKRFSCERICLRHRRKCILAHHQRLSKTILKKL</sequence>
<organism evidence="3 4">
    <name type="scientific">Drosophila gunungcola</name>
    <name type="common">fruit fly</name>
    <dbReference type="NCBI Taxonomy" id="103775"/>
    <lineage>
        <taxon>Eukaryota</taxon>
        <taxon>Metazoa</taxon>
        <taxon>Ecdysozoa</taxon>
        <taxon>Arthropoda</taxon>
        <taxon>Hexapoda</taxon>
        <taxon>Insecta</taxon>
        <taxon>Pterygota</taxon>
        <taxon>Neoptera</taxon>
        <taxon>Endopterygota</taxon>
        <taxon>Diptera</taxon>
        <taxon>Brachycera</taxon>
        <taxon>Muscomorpha</taxon>
        <taxon>Ephydroidea</taxon>
        <taxon>Drosophilidae</taxon>
        <taxon>Drosophila</taxon>
        <taxon>Sophophora</taxon>
    </lineage>
</organism>
<name>A0A9P9YYY9_9MUSC</name>
<comment type="caution">
    <text evidence="3">The sequence shown here is derived from an EMBL/GenBank/DDBJ whole genome shotgun (WGS) entry which is preliminary data.</text>
</comment>
<evidence type="ECO:0000256" key="1">
    <source>
        <dbReference type="SAM" id="MobiDB-lite"/>
    </source>
</evidence>
<feature type="region of interest" description="Disordered" evidence="1">
    <location>
        <begin position="69"/>
        <end position="151"/>
    </location>
</feature>
<dbReference type="InterPro" id="IPR013087">
    <property type="entry name" value="Znf_C2H2_type"/>
</dbReference>
<reference evidence="3" key="1">
    <citation type="journal article" date="2023" name="Genome Biol. Evol.">
        <title>Long-read-based Genome Assembly of Drosophila gunungcola Reveals Fewer Chemosensory Genes in Flower-breeding Species.</title>
        <authorList>
            <person name="Negi A."/>
            <person name="Liao B.Y."/>
            <person name="Yeh S.D."/>
        </authorList>
    </citation>
    <scope>NUCLEOTIDE SEQUENCE</scope>
    <source>
        <strain evidence="3">Sukarami</strain>
    </source>
</reference>
<accession>A0A9P9YYY9</accession>
<feature type="compositionally biased region" description="Polar residues" evidence="1">
    <location>
        <begin position="138"/>
        <end position="148"/>
    </location>
</feature>
<feature type="domain" description="C2H2-type" evidence="2">
    <location>
        <begin position="230"/>
        <end position="254"/>
    </location>
</feature>
<evidence type="ECO:0000259" key="2">
    <source>
        <dbReference type="SMART" id="SM00355"/>
    </source>
</evidence>
<feature type="domain" description="C2H2-type" evidence="2">
    <location>
        <begin position="260"/>
        <end position="280"/>
    </location>
</feature>
<dbReference type="AlphaFoldDB" id="A0A9P9YYY9"/>
<feature type="domain" description="C2H2-type" evidence="2">
    <location>
        <begin position="169"/>
        <end position="191"/>
    </location>
</feature>
<dbReference type="EMBL" id="JAMKOV010000001">
    <property type="protein sequence ID" value="KAI8045745.1"/>
    <property type="molecule type" value="Genomic_DNA"/>
</dbReference>
<dbReference type="Proteomes" id="UP001059596">
    <property type="component" value="Chromosome 3R"/>
</dbReference>
<proteinExistence type="predicted"/>
<keyword evidence="4" id="KW-1185">Reference proteome</keyword>